<dbReference type="OrthoDB" id="6349457at2759"/>
<evidence type="ECO:0000313" key="3">
    <source>
        <dbReference type="Proteomes" id="UP001153636"/>
    </source>
</evidence>
<feature type="non-terminal residue" evidence="2">
    <location>
        <position position="127"/>
    </location>
</feature>
<evidence type="ECO:0000313" key="2">
    <source>
        <dbReference type="EMBL" id="CAH1099985.1"/>
    </source>
</evidence>
<reference evidence="2" key="1">
    <citation type="submission" date="2022-01" db="EMBL/GenBank/DDBJ databases">
        <authorList>
            <person name="King R."/>
        </authorList>
    </citation>
    <scope>NUCLEOTIDE SEQUENCE</scope>
</reference>
<name>A0A9P0CHH9_9CUCU</name>
<organism evidence="2 3">
    <name type="scientific">Psylliodes chrysocephalus</name>
    <dbReference type="NCBI Taxonomy" id="3402493"/>
    <lineage>
        <taxon>Eukaryota</taxon>
        <taxon>Metazoa</taxon>
        <taxon>Ecdysozoa</taxon>
        <taxon>Arthropoda</taxon>
        <taxon>Hexapoda</taxon>
        <taxon>Insecta</taxon>
        <taxon>Pterygota</taxon>
        <taxon>Neoptera</taxon>
        <taxon>Endopterygota</taxon>
        <taxon>Coleoptera</taxon>
        <taxon>Polyphaga</taxon>
        <taxon>Cucujiformia</taxon>
        <taxon>Chrysomeloidea</taxon>
        <taxon>Chrysomelidae</taxon>
        <taxon>Galerucinae</taxon>
        <taxon>Alticini</taxon>
        <taxon>Psylliodes</taxon>
    </lineage>
</organism>
<proteinExistence type="predicted"/>
<dbReference type="AlphaFoldDB" id="A0A9P0CHH9"/>
<feature type="region of interest" description="Disordered" evidence="1">
    <location>
        <begin position="106"/>
        <end position="127"/>
    </location>
</feature>
<dbReference type="EMBL" id="OV651813">
    <property type="protein sequence ID" value="CAH1099985.1"/>
    <property type="molecule type" value="Genomic_DNA"/>
</dbReference>
<gene>
    <name evidence="2" type="ORF">PSYICH_LOCUS266</name>
</gene>
<sequence>MGPNCNCKNRCFENVGEECCKRIFSDFYSISIKDLQDSYLYGLIKRCDVSRQRPRSGEGKTKASTFSYKVRALGKEHKICQKAFLSIHKITKSRLERLQKYLANGNVTAPTDHRGKHANRPNKIPDD</sequence>
<accession>A0A9P0CHH9</accession>
<dbReference type="Proteomes" id="UP001153636">
    <property type="component" value="Chromosome 1"/>
</dbReference>
<protein>
    <submittedName>
        <fullName evidence="2">Uncharacterized protein</fullName>
    </submittedName>
</protein>
<evidence type="ECO:0000256" key="1">
    <source>
        <dbReference type="SAM" id="MobiDB-lite"/>
    </source>
</evidence>
<keyword evidence="3" id="KW-1185">Reference proteome</keyword>